<name>A0ABW5BA72_9BACT</name>
<organism evidence="1 2">
    <name type="scientific">Shivajiella indica</name>
    <dbReference type="NCBI Taxonomy" id="872115"/>
    <lineage>
        <taxon>Bacteria</taxon>
        <taxon>Pseudomonadati</taxon>
        <taxon>Bacteroidota</taxon>
        <taxon>Cytophagia</taxon>
        <taxon>Cytophagales</taxon>
        <taxon>Cyclobacteriaceae</taxon>
        <taxon>Shivajiella</taxon>
    </lineage>
</organism>
<dbReference type="PROSITE" id="PS51257">
    <property type="entry name" value="PROKAR_LIPOPROTEIN"/>
    <property type="match status" value="1"/>
</dbReference>
<dbReference type="EMBL" id="JBHUIV010000014">
    <property type="protein sequence ID" value="MFD2201745.1"/>
    <property type="molecule type" value="Genomic_DNA"/>
</dbReference>
<sequence length="183" mass="21717">MRIILIVVLSIFLLVSCRGIFPNFQDDDFLSEKPQPSWRKNMYTFPKELQGLWVNVIKYDNEKEFEIDSTWIDQKNYIKFKYSSMVLLKDELEKDDVHWEIQEGKLFVIQEEDTTTFENGPNLSFLIDTEGNLTVKSKESSELLTLNQDVFLRKVNKNTYALNYKHPEGRGWDIFLIQAEEFQ</sequence>
<dbReference type="RefSeq" id="WP_380801678.1">
    <property type="nucleotide sequence ID" value="NZ_JBHUIV010000014.1"/>
</dbReference>
<reference evidence="2" key="1">
    <citation type="journal article" date="2019" name="Int. J. Syst. Evol. Microbiol.">
        <title>The Global Catalogue of Microorganisms (GCM) 10K type strain sequencing project: providing services to taxonomists for standard genome sequencing and annotation.</title>
        <authorList>
            <consortium name="The Broad Institute Genomics Platform"/>
            <consortium name="The Broad Institute Genome Sequencing Center for Infectious Disease"/>
            <person name="Wu L."/>
            <person name="Ma J."/>
        </authorList>
    </citation>
    <scope>NUCLEOTIDE SEQUENCE [LARGE SCALE GENOMIC DNA]</scope>
    <source>
        <strain evidence="2">KCTC 19812</strain>
    </source>
</reference>
<comment type="caution">
    <text evidence="1">The sequence shown here is derived from an EMBL/GenBank/DDBJ whole genome shotgun (WGS) entry which is preliminary data.</text>
</comment>
<proteinExistence type="predicted"/>
<evidence type="ECO:0000313" key="1">
    <source>
        <dbReference type="EMBL" id="MFD2201745.1"/>
    </source>
</evidence>
<evidence type="ECO:0000313" key="2">
    <source>
        <dbReference type="Proteomes" id="UP001597414"/>
    </source>
</evidence>
<dbReference type="Proteomes" id="UP001597414">
    <property type="component" value="Unassembled WGS sequence"/>
</dbReference>
<accession>A0ABW5BA72</accession>
<keyword evidence="2" id="KW-1185">Reference proteome</keyword>
<protein>
    <submittedName>
        <fullName evidence="1">Uncharacterized protein</fullName>
    </submittedName>
</protein>
<gene>
    <name evidence="1" type="ORF">ACFSKV_09215</name>
</gene>